<keyword evidence="3" id="KW-1185">Reference proteome</keyword>
<gene>
    <name evidence="1" type="ORF">VitviT2T_001127</name>
    <name evidence="2" type="ORF">VitviT2T_001130</name>
</gene>
<sequence>MEKDILLVQKDESTLEDLCSDATFHQEDIILAEMGSENWGLLDGNVLARVFHFLKTDVKSLAFAALTCKHWRVAVRFFKGVSRRVDLSSVGSLCTDSMI</sequence>
<dbReference type="SUPFAM" id="SSF81383">
    <property type="entry name" value="F-box domain"/>
    <property type="match status" value="1"/>
</dbReference>
<dbReference type="Proteomes" id="UP001227230">
    <property type="component" value="Chromosome 1"/>
</dbReference>
<dbReference type="PANTHER" id="PTHR46655">
    <property type="entry name" value="HISTONE-LYSINE N-METHYLTRANSFERASE ATXR3"/>
    <property type="match status" value="1"/>
</dbReference>
<evidence type="ECO:0000313" key="1">
    <source>
        <dbReference type="EMBL" id="WJZ81278.1"/>
    </source>
</evidence>
<evidence type="ECO:0000313" key="2">
    <source>
        <dbReference type="EMBL" id="WJZ81281.1"/>
    </source>
</evidence>
<accession>A0ABY9BEN1</accession>
<proteinExistence type="predicted"/>
<dbReference type="PANTHER" id="PTHR46655:SF1">
    <property type="entry name" value="HISTONE-LYSINE N-METHYLTRANSFERASE ATXR3"/>
    <property type="match status" value="1"/>
</dbReference>
<protein>
    <recommendedName>
        <fullName evidence="4">F-box domain-containing protein</fullName>
    </recommendedName>
</protein>
<dbReference type="InterPro" id="IPR036047">
    <property type="entry name" value="F-box-like_dom_sf"/>
</dbReference>
<dbReference type="EMBL" id="CP126648">
    <property type="protein sequence ID" value="WJZ81281.1"/>
    <property type="molecule type" value="Genomic_DNA"/>
</dbReference>
<name>A0ABY9BEN1_VITVI</name>
<organism evidence="1 3">
    <name type="scientific">Vitis vinifera</name>
    <name type="common">Grape</name>
    <dbReference type="NCBI Taxonomy" id="29760"/>
    <lineage>
        <taxon>Eukaryota</taxon>
        <taxon>Viridiplantae</taxon>
        <taxon>Streptophyta</taxon>
        <taxon>Embryophyta</taxon>
        <taxon>Tracheophyta</taxon>
        <taxon>Spermatophyta</taxon>
        <taxon>Magnoliopsida</taxon>
        <taxon>eudicotyledons</taxon>
        <taxon>Gunneridae</taxon>
        <taxon>Pentapetalae</taxon>
        <taxon>rosids</taxon>
        <taxon>Vitales</taxon>
        <taxon>Vitaceae</taxon>
        <taxon>Viteae</taxon>
        <taxon>Vitis</taxon>
    </lineage>
</organism>
<dbReference type="EMBL" id="CP126648">
    <property type="protein sequence ID" value="WJZ81278.1"/>
    <property type="molecule type" value="Genomic_DNA"/>
</dbReference>
<dbReference type="Gene3D" id="1.20.1280.50">
    <property type="match status" value="1"/>
</dbReference>
<reference evidence="1 3" key="1">
    <citation type="journal article" date="2023" name="Hortic Res">
        <title>The complete reference genome for grapevine (Vitis vinifera L.) genetics and breeding.</title>
        <authorList>
            <person name="Shi X."/>
            <person name="Cao S."/>
            <person name="Wang X."/>
            <person name="Huang S."/>
            <person name="Wang Y."/>
            <person name="Liu Z."/>
            <person name="Liu W."/>
            <person name="Leng X."/>
            <person name="Peng Y."/>
            <person name="Wang N."/>
            <person name="Wang Y."/>
            <person name="Ma Z."/>
            <person name="Xu X."/>
            <person name="Zhang F."/>
            <person name="Xue H."/>
            <person name="Zhong H."/>
            <person name="Wang Y."/>
            <person name="Zhang K."/>
            <person name="Velt A."/>
            <person name="Avia K."/>
            <person name="Holtgrawe D."/>
            <person name="Grimplet J."/>
            <person name="Matus J.T."/>
            <person name="Ware D."/>
            <person name="Wu X."/>
            <person name="Wang H."/>
            <person name="Liu C."/>
            <person name="Fang Y."/>
            <person name="Rustenholz C."/>
            <person name="Cheng Z."/>
            <person name="Xiao H."/>
            <person name="Zhou Y."/>
        </authorList>
    </citation>
    <scope>NUCLEOTIDE SEQUENCE [LARGE SCALE GENOMIC DNA]</scope>
    <source>
        <strain evidence="3">cv. Pinot noir / PN40024</strain>
        <tissue evidence="1">Leaf</tissue>
    </source>
</reference>
<evidence type="ECO:0000313" key="3">
    <source>
        <dbReference type="Proteomes" id="UP001227230"/>
    </source>
</evidence>
<evidence type="ECO:0008006" key="4">
    <source>
        <dbReference type="Google" id="ProtNLM"/>
    </source>
</evidence>